<organism evidence="1 2">
    <name type="scientific">Clavibacter michiganensis</name>
    <dbReference type="NCBI Taxonomy" id="28447"/>
    <lineage>
        <taxon>Bacteria</taxon>
        <taxon>Bacillati</taxon>
        <taxon>Actinomycetota</taxon>
        <taxon>Actinomycetes</taxon>
        <taxon>Micrococcales</taxon>
        <taxon>Microbacteriaceae</taxon>
        <taxon>Clavibacter</taxon>
    </lineage>
</organism>
<dbReference type="OrthoDB" id="9978840at2"/>
<evidence type="ECO:0000313" key="2">
    <source>
        <dbReference type="Proteomes" id="UP000195101"/>
    </source>
</evidence>
<dbReference type="EMBL" id="MDJZ01000015">
    <property type="protein sequence ID" value="OUE24880.1"/>
    <property type="molecule type" value="Genomic_DNA"/>
</dbReference>
<gene>
    <name evidence="1" type="ORF">BFL37_08765</name>
</gene>
<name>A0A251YKU5_9MICO</name>
<reference evidence="1 2" key="1">
    <citation type="submission" date="2016-08" db="EMBL/GenBank/DDBJ databases">
        <title>Genome sequence of Clavibacter michiganensis spp strain CFBP8019.</title>
        <authorList>
            <person name="Thapa S.P."/>
            <person name="Coaker G."/>
            <person name="Jacques M.-A."/>
        </authorList>
    </citation>
    <scope>NUCLEOTIDE SEQUENCE [LARGE SCALE GENOMIC DNA]</scope>
    <source>
        <strain evidence="1">CFBP8019</strain>
    </source>
</reference>
<dbReference type="AlphaFoldDB" id="A0A251YKU5"/>
<evidence type="ECO:0000313" key="1">
    <source>
        <dbReference type="EMBL" id="OUE24880.1"/>
    </source>
</evidence>
<comment type="caution">
    <text evidence="1">The sequence shown here is derived from an EMBL/GenBank/DDBJ whole genome shotgun (WGS) entry which is preliminary data.</text>
</comment>
<protein>
    <submittedName>
        <fullName evidence="1">Uncharacterized protein</fullName>
    </submittedName>
</protein>
<sequence length="137" mass="14187">MLVDGAERGAESLSIRTVVALHGSVVRPPRHVRTTEGWEVTSLLVGGRSGRGSTHRREMPRVPADVADAPLLVVCSGAGACRALGRLAIGDDVIVVGDLVPRRAGRPEDDAVELVAETVLARSGSASSAAPEPRIAP</sequence>
<keyword evidence="2" id="KW-1185">Reference proteome</keyword>
<proteinExistence type="predicted"/>
<accession>A0A251YKU5</accession>
<dbReference type="Proteomes" id="UP000195101">
    <property type="component" value="Unassembled WGS sequence"/>
</dbReference>